<dbReference type="Gene3D" id="1.10.150.240">
    <property type="entry name" value="Putative phosphatase, domain 2"/>
    <property type="match status" value="1"/>
</dbReference>
<organism evidence="6 7">
    <name type="scientific">Shewanella yunxiaonensis</name>
    <dbReference type="NCBI Taxonomy" id="2829809"/>
    <lineage>
        <taxon>Bacteria</taxon>
        <taxon>Pseudomonadati</taxon>
        <taxon>Pseudomonadota</taxon>
        <taxon>Gammaproteobacteria</taxon>
        <taxon>Alteromonadales</taxon>
        <taxon>Shewanellaceae</taxon>
        <taxon>Shewanella</taxon>
    </lineage>
</organism>
<evidence type="ECO:0000313" key="6">
    <source>
        <dbReference type="EMBL" id="QUN07481.1"/>
    </source>
</evidence>
<dbReference type="PRINTS" id="PR00413">
    <property type="entry name" value="HADHALOGNASE"/>
</dbReference>
<dbReference type="EC" id="3.1.3.50" evidence="6"/>
<dbReference type="RefSeq" id="WP_212596478.1">
    <property type="nucleotide sequence ID" value="NZ_CP073587.1"/>
</dbReference>
<comment type="cofactor">
    <cofactor evidence="1">
        <name>Mg(2+)</name>
        <dbReference type="ChEBI" id="CHEBI:18420"/>
    </cofactor>
</comment>
<evidence type="ECO:0000256" key="1">
    <source>
        <dbReference type="ARBA" id="ARBA00001946"/>
    </source>
</evidence>
<dbReference type="GO" id="GO:0050286">
    <property type="term" value="F:sorbitol-6-phosphatase activity"/>
    <property type="evidence" value="ECO:0007669"/>
    <property type="project" value="UniProtKB-EC"/>
</dbReference>
<evidence type="ECO:0000313" key="7">
    <source>
        <dbReference type="Proteomes" id="UP000679575"/>
    </source>
</evidence>
<dbReference type="InterPro" id="IPR023214">
    <property type="entry name" value="HAD_sf"/>
</dbReference>
<gene>
    <name evidence="6" type="primary">hxpB</name>
    <name evidence="6" type="ORF">KDN34_01420</name>
</gene>
<dbReference type="GO" id="GO:0003850">
    <property type="term" value="F:2-deoxyglucose-6-phosphatase activity"/>
    <property type="evidence" value="ECO:0007669"/>
    <property type="project" value="UniProtKB-EC"/>
</dbReference>
<keyword evidence="5" id="KW-0119">Carbohydrate metabolism</keyword>
<evidence type="ECO:0000256" key="4">
    <source>
        <dbReference type="ARBA" id="ARBA00022842"/>
    </source>
</evidence>
<dbReference type="SFLD" id="SFLDS00003">
    <property type="entry name" value="Haloacid_Dehalogenase"/>
    <property type="match status" value="1"/>
</dbReference>
<name>A0ABX7YZL0_9GAMM</name>
<dbReference type="PANTHER" id="PTHR46193:SF18">
    <property type="entry name" value="HEXITOL PHOSPHATASE B"/>
    <property type="match status" value="1"/>
</dbReference>
<dbReference type="NCBIfam" id="TIGR01509">
    <property type="entry name" value="HAD-SF-IA-v3"/>
    <property type="match status" value="1"/>
</dbReference>
<dbReference type="InterPro" id="IPR006439">
    <property type="entry name" value="HAD-SF_hydro_IA"/>
</dbReference>
<protein>
    <submittedName>
        <fullName evidence="6">Hexitol phosphatase HxpB</fullName>
        <ecNumber evidence="6">3.1.3.22</ecNumber>
        <ecNumber evidence="6">3.1.3.50</ecNumber>
        <ecNumber evidence="6">3.1.3.68</ecNumber>
    </submittedName>
</protein>
<dbReference type="InterPro" id="IPR023198">
    <property type="entry name" value="PGP-like_dom2"/>
</dbReference>
<sequence>MKNTPLNAVIFDMDGVLIDSEPVWQQAEFDILTAKGLPITKAEIAQTTGLRIDEVAEYWYQRFPSDDFDTAMVADYIIEQVIRYIRQDGKAMIGVNEALQACRTYQLKVGLATSSSSNIIDAVLEQLQIREYFDVIQSAESLPYGKPHPEVYLRCASALGIAPVSCLAVEDSFNGLIAARAARMQTLVIPASSQRHDPRWTAAHHQADNLRQLPALLAQLIDNA</sequence>
<dbReference type="Gene3D" id="3.40.50.1000">
    <property type="entry name" value="HAD superfamily/HAD-like"/>
    <property type="match status" value="1"/>
</dbReference>
<dbReference type="EC" id="3.1.3.68" evidence="6"/>
<evidence type="ECO:0000256" key="3">
    <source>
        <dbReference type="ARBA" id="ARBA00022723"/>
    </source>
</evidence>
<dbReference type="PANTHER" id="PTHR46193">
    <property type="entry name" value="6-PHOSPHOGLUCONATE PHOSPHATASE"/>
    <property type="match status" value="1"/>
</dbReference>
<dbReference type="Proteomes" id="UP000679575">
    <property type="component" value="Chromosome"/>
</dbReference>
<dbReference type="NCBIfam" id="TIGR01549">
    <property type="entry name" value="HAD-SF-IA-v1"/>
    <property type="match status" value="1"/>
</dbReference>
<keyword evidence="6" id="KW-0378">Hydrolase</keyword>
<dbReference type="SFLD" id="SFLDG01129">
    <property type="entry name" value="C1.5:_HAD__Beta-PGM__Phosphata"/>
    <property type="match status" value="1"/>
</dbReference>
<evidence type="ECO:0000256" key="5">
    <source>
        <dbReference type="ARBA" id="ARBA00023277"/>
    </source>
</evidence>
<dbReference type="InterPro" id="IPR036412">
    <property type="entry name" value="HAD-like_sf"/>
</dbReference>
<keyword evidence="4" id="KW-0460">Magnesium</keyword>
<dbReference type="EMBL" id="CP073587">
    <property type="protein sequence ID" value="QUN07481.1"/>
    <property type="molecule type" value="Genomic_DNA"/>
</dbReference>
<dbReference type="Pfam" id="PF00702">
    <property type="entry name" value="Hydrolase"/>
    <property type="match status" value="1"/>
</dbReference>
<evidence type="ECO:0000256" key="2">
    <source>
        <dbReference type="ARBA" id="ARBA00006171"/>
    </source>
</evidence>
<dbReference type="SFLD" id="SFLDG01135">
    <property type="entry name" value="C1.5.6:_HAD__Beta-PGM__Phospha"/>
    <property type="match status" value="1"/>
</dbReference>
<dbReference type="InterPro" id="IPR051600">
    <property type="entry name" value="Beta-PGM-like"/>
</dbReference>
<reference evidence="6 7" key="1">
    <citation type="submission" date="2021-04" db="EMBL/GenBank/DDBJ databases">
        <title>Novel species identification of genus Shewanella.</title>
        <authorList>
            <person name="Liu G."/>
        </authorList>
    </citation>
    <scope>NUCLEOTIDE SEQUENCE [LARGE SCALE GENOMIC DNA]</scope>
    <source>
        <strain evidence="6 7">FJAT-54481</strain>
    </source>
</reference>
<keyword evidence="7" id="KW-1185">Reference proteome</keyword>
<accession>A0ABX7YZL0</accession>
<dbReference type="CDD" id="cd07505">
    <property type="entry name" value="HAD_BPGM-like"/>
    <property type="match status" value="1"/>
</dbReference>
<dbReference type="GO" id="GO:0050084">
    <property type="term" value="F:mannitol-1-phosphatase activity"/>
    <property type="evidence" value="ECO:0007669"/>
    <property type="project" value="UniProtKB-EC"/>
</dbReference>
<proteinExistence type="inferred from homology"/>
<keyword evidence="3" id="KW-0479">Metal-binding</keyword>
<dbReference type="SUPFAM" id="SSF56784">
    <property type="entry name" value="HAD-like"/>
    <property type="match status" value="1"/>
</dbReference>
<dbReference type="EC" id="3.1.3.22" evidence="6"/>
<comment type="similarity">
    <text evidence="2">Belongs to the HAD-like hydrolase superfamily. CbbY/CbbZ/Gph/YieH family.</text>
</comment>
<dbReference type="NCBIfam" id="NF008087">
    <property type="entry name" value="PRK10826.1"/>
    <property type="match status" value="1"/>
</dbReference>